<evidence type="ECO:0000313" key="2">
    <source>
        <dbReference type="EMBL" id="KAK3792998.1"/>
    </source>
</evidence>
<evidence type="ECO:0000259" key="1">
    <source>
        <dbReference type="Pfam" id="PF13843"/>
    </source>
</evidence>
<dbReference type="Pfam" id="PF13843">
    <property type="entry name" value="DDE_Tnp_1_7"/>
    <property type="match status" value="1"/>
</dbReference>
<dbReference type="InterPro" id="IPR029526">
    <property type="entry name" value="PGBD"/>
</dbReference>
<keyword evidence="3" id="KW-1185">Reference proteome</keyword>
<reference evidence="2" key="1">
    <citation type="journal article" date="2023" name="G3 (Bethesda)">
        <title>A reference genome for the long-term kleptoplast-retaining sea slug Elysia crispata morphotype clarki.</title>
        <authorList>
            <person name="Eastman K.E."/>
            <person name="Pendleton A.L."/>
            <person name="Shaikh M.A."/>
            <person name="Suttiyut T."/>
            <person name="Ogas R."/>
            <person name="Tomko P."/>
            <person name="Gavelis G."/>
            <person name="Widhalm J.R."/>
            <person name="Wisecaver J.H."/>
        </authorList>
    </citation>
    <scope>NUCLEOTIDE SEQUENCE</scope>
    <source>
        <strain evidence="2">ECLA1</strain>
    </source>
</reference>
<dbReference type="PANTHER" id="PTHR46599">
    <property type="entry name" value="PIGGYBAC TRANSPOSABLE ELEMENT-DERIVED PROTEIN 4"/>
    <property type="match status" value="1"/>
</dbReference>
<accession>A0AAE1AS96</accession>
<protein>
    <recommendedName>
        <fullName evidence="1">PiggyBac transposable element-derived protein domain-containing protein</fullName>
    </recommendedName>
</protein>
<dbReference type="PANTHER" id="PTHR46599:SF3">
    <property type="entry name" value="PIGGYBAC TRANSPOSABLE ELEMENT-DERIVED PROTEIN 4"/>
    <property type="match status" value="1"/>
</dbReference>
<sequence>MARFDATTAREMLMEFFDNDDSDEEEVLLDLEEVLTDQNGEIIRTEDIIQAPSNRIIEEDEDEGWLCASNPPLVEPFTGTSEVKIDLSDDPKPSEFFKFFFPDEIIQDWVDQTNMYVLSKLDVTHELPEHSRLRSWRELTLDEMKVFLGLLINTGLVRKDNLREFWTTDVETITPFFSKNMSLKRFESIMWNFHINDNENDDGSDPLFKVRPFYSHLRQKYLDAYSPSQNLSFDEATCPYKGRLRFKVYNPMKPAKFGIKIYEVNESDTGYLLRMNVYIGSTEETPYHELVDLPDECSTTTKIVVGSLAYCGLLHKGHHVYLDNYYNSPELFNELTLLGTGACGTKSVQKPVSHHQFRLEIVRRLMNEAQNNPGPSSSGRKISNPPERLNLNLGHFPVYMEAKEGAKRKHPSRDCVITWQLSIVLIWSVLLIKMELDYRKRGRVMSAVLYTTCCG</sequence>
<organism evidence="2 3">
    <name type="scientific">Elysia crispata</name>
    <name type="common">lettuce slug</name>
    <dbReference type="NCBI Taxonomy" id="231223"/>
    <lineage>
        <taxon>Eukaryota</taxon>
        <taxon>Metazoa</taxon>
        <taxon>Spiralia</taxon>
        <taxon>Lophotrochozoa</taxon>
        <taxon>Mollusca</taxon>
        <taxon>Gastropoda</taxon>
        <taxon>Heterobranchia</taxon>
        <taxon>Euthyneura</taxon>
        <taxon>Panpulmonata</taxon>
        <taxon>Sacoglossa</taxon>
        <taxon>Placobranchoidea</taxon>
        <taxon>Plakobranchidae</taxon>
        <taxon>Elysia</taxon>
    </lineage>
</organism>
<dbReference type="Proteomes" id="UP001283361">
    <property type="component" value="Unassembled WGS sequence"/>
</dbReference>
<comment type="caution">
    <text evidence="2">The sequence shown here is derived from an EMBL/GenBank/DDBJ whole genome shotgun (WGS) entry which is preliminary data.</text>
</comment>
<dbReference type="AlphaFoldDB" id="A0AAE1AS96"/>
<feature type="domain" description="PiggyBac transposable element-derived protein" evidence="1">
    <location>
        <begin position="93"/>
        <end position="348"/>
    </location>
</feature>
<name>A0AAE1AS96_9GAST</name>
<dbReference type="EMBL" id="JAWDGP010001294">
    <property type="protein sequence ID" value="KAK3792998.1"/>
    <property type="molecule type" value="Genomic_DNA"/>
</dbReference>
<evidence type="ECO:0000313" key="3">
    <source>
        <dbReference type="Proteomes" id="UP001283361"/>
    </source>
</evidence>
<gene>
    <name evidence="2" type="ORF">RRG08_032261</name>
</gene>
<proteinExistence type="predicted"/>